<evidence type="ECO:0000259" key="8">
    <source>
        <dbReference type="Pfam" id="PF08281"/>
    </source>
</evidence>
<sequence length="283" mass="31303">MSVHPSSESRPSLALNEGHEEAEEQERVVSDVPAAKPLDGPRARSAAAVNMRGIAASNKEQRAKEAEEDRELIARAQAGDMASFRQLVERHQRRAFAIALALVRDENDARELVQDAFLRVFKSLHSFQGSSSFFTWLYRIITNLSIDLLRKPGHKASDVDEGRHEEEDQEALFPFVSRVEGADPVDVVRRREIGARLQQALEALPPYHRGVIVMREVEGLSYEEMAQAMGVSKGTIMSRLFHARQKLQRALADCYAEQVGAPPENAAGPAAAEHDESEGGTPS</sequence>
<dbReference type="Proteomes" id="UP001370348">
    <property type="component" value="Chromosome"/>
</dbReference>
<dbReference type="InterPro" id="IPR036388">
    <property type="entry name" value="WH-like_DNA-bd_sf"/>
</dbReference>
<evidence type="ECO:0000256" key="3">
    <source>
        <dbReference type="ARBA" id="ARBA00023082"/>
    </source>
</evidence>
<dbReference type="InterPro" id="IPR013325">
    <property type="entry name" value="RNA_pol_sigma_r2"/>
</dbReference>
<evidence type="ECO:0000256" key="4">
    <source>
        <dbReference type="ARBA" id="ARBA00023125"/>
    </source>
</evidence>
<feature type="compositionally biased region" description="Polar residues" evidence="6">
    <location>
        <begin position="1"/>
        <end position="10"/>
    </location>
</feature>
<dbReference type="NCBIfam" id="TIGR02937">
    <property type="entry name" value="sigma70-ECF"/>
    <property type="match status" value="1"/>
</dbReference>
<dbReference type="RefSeq" id="WP_394826430.1">
    <property type="nucleotide sequence ID" value="NZ_CP089984.1"/>
</dbReference>
<dbReference type="InterPro" id="IPR014284">
    <property type="entry name" value="RNA_pol_sigma-70_dom"/>
</dbReference>
<evidence type="ECO:0000256" key="2">
    <source>
        <dbReference type="ARBA" id="ARBA00023015"/>
    </source>
</evidence>
<proteinExistence type="inferred from homology"/>
<evidence type="ECO:0000256" key="5">
    <source>
        <dbReference type="ARBA" id="ARBA00023163"/>
    </source>
</evidence>
<dbReference type="SUPFAM" id="SSF88659">
    <property type="entry name" value="Sigma3 and sigma4 domains of RNA polymerase sigma factors"/>
    <property type="match status" value="1"/>
</dbReference>
<feature type="region of interest" description="Disordered" evidence="6">
    <location>
        <begin position="260"/>
        <end position="283"/>
    </location>
</feature>
<dbReference type="InterPro" id="IPR039425">
    <property type="entry name" value="RNA_pol_sigma-70-like"/>
</dbReference>
<dbReference type="InterPro" id="IPR013324">
    <property type="entry name" value="RNA_pol_sigma_r3/r4-like"/>
</dbReference>
<feature type="domain" description="RNA polymerase sigma factor 70 region 4 type 2" evidence="8">
    <location>
        <begin position="196"/>
        <end position="247"/>
    </location>
</feature>
<dbReference type="InterPro" id="IPR007627">
    <property type="entry name" value="RNA_pol_sigma70_r2"/>
</dbReference>
<dbReference type="EMBL" id="CP089984">
    <property type="protein sequence ID" value="WXB16801.1"/>
    <property type="molecule type" value="Genomic_DNA"/>
</dbReference>
<organism evidence="9 10">
    <name type="scientific">Pendulispora albinea</name>
    <dbReference type="NCBI Taxonomy" id="2741071"/>
    <lineage>
        <taxon>Bacteria</taxon>
        <taxon>Pseudomonadati</taxon>
        <taxon>Myxococcota</taxon>
        <taxon>Myxococcia</taxon>
        <taxon>Myxococcales</taxon>
        <taxon>Sorangiineae</taxon>
        <taxon>Pendulisporaceae</taxon>
        <taxon>Pendulispora</taxon>
    </lineage>
</organism>
<feature type="region of interest" description="Disordered" evidence="6">
    <location>
        <begin position="1"/>
        <end position="47"/>
    </location>
</feature>
<keyword evidence="10" id="KW-1185">Reference proteome</keyword>
<evidence type="ECO:0000256" key="1">
    <source>
        <dbReference type="ARBA" id="ARBA00010641"/>
    </source>
</evidence>
<accession>A0ABZ2M454</accession>
<dbReference type="PANTHER" id="PTHR43133:SF8">
    <property type="entry name" value="RNA POLYMERASE SIGMA FACTOR HI_1459-RELATED"/>
    <property type="match status" value="1"/>
</dbReference>
<dbReference type="CDD" id="cd06171">
    <property type="entry name" value="Sigma70_r4"/>
    <property type="match status" value="1"/>
</dbReference>
<comment type="similarity">
    <text evidence="1">Belongs to the sigma-70 factor family. ECF subfamily.</text>
</comment>
<dbReference type="Gene3D" id="1.10.10.10">
    <property type="entry name" value="Winged helix-like DNA-binding domain superfamily/Winged helix DNA-binding domain"/>
    <property type="match status" value="1"/>
</dbReference>
<evidence type="ECO:0000259" key="7">
    <source>
        <dbReference type="Pfam" id="PF04542"/>
    </source>
</evidence>
<keyword evidence="2" id="KW-0805">Transcription regulation</keyword>
<dbReference type="PANTHER" id="PTHR43133">
    <property type="entry name" value="RNA POLYMERASE ECF-TYPE SIGMA FACTO"/>
    <property type="match status" value="1"/>
</dbReference>
<keyword evidence="4" id="KW-0238">DNA-binding</keyword>
<feature type="compositionally biased region" description="Low complexity" evidence="6">
    <location>
        <begin position="260"/>
        <end position="271"/>
    </location>
</feature>
<keyword evidence="3" id="KW-0731">Sigma factor</keyword>
<dbReference type="Pfam" id="PF08281">
    <property type="entry name" value="Sigma70_r4_2"/>
    <property type="match status" value="1"/>
</dbReference>
<gene>
    <name evidence="9" type="ORF">LZC94_05865</name>
</gene>
<feature type="domain" description="RNA polymerase sigma-70 region 2" evidence="7">
    <location>
        <begin position="87"/>
        <end position="151"/>
    </location>
</feature>
<reference evidence="9 10" key="1">
    <citation type="submission" date="2021-12" db="EMBL/GenBank/DDBJ databases">
        <title>Discovery of the Pendulisporaceae a myxobacterial family with distinct sporulation behavior and unique specialized metabolism.</title>
        <authorList>
            <person name="Garcia R."/>
            <person name="Popoff A."/>
            <person name="Bader C.D."/>
            <person name="Loehr J."/>
            <person name="Walesch S."/>
            <person name="Walt C."/>
            <person name="Boldt J."/>
            <person name="Bunk B."/>
            <person name="Haeckl F.J.F.P.J."/>
            <person name="Gunesch A.P."/>
            <person name="Birkelbach J."/>
            <person name="Nuebel U."/>
            <person name="Pietschmann T."/>
            <person name="Bach T."/>
            <person name="Mueller R."/>
        </authorList>
    </citation>
    <scope>NUCLEOTIDE SEQUENCE [LARGE SCALE GENOMIC DNA]</scope>
    <source>
        <strain evidence="9 10">MSr11954</strain>
    </source>
</reference>
<protein>
    <submittedName>
        <fullName evidence="9">Sigma-70 family RNA polymerase sigma factor</fullName>
    </submittedName>
</protein>
<name>A0ABZ2M454_9BACT</name>
<dbReference type="Pfam" id="PF04542">
    <property type="entry name" value="Sigma70_r2"/>
    <property type="match status" value="1"/>
</dbReference>
<dbReference type="SUPFAM" id="SSF88946">
    <property type="entry name" value="Sigma2 domain of RNA polymerase sigma factors"/>
    <property type="match status" value="1"/>
</dbReference>
<evidence type="ECO:0000313" key="10">
    <source>
        <dbReference type="Proteomes" id="UP001370348"/>
    </source>
</evidence>
<dbReference type="InterPro" id="IPR013249">
    <property type="entry name" value="RNA_pol_sigma70_r4_t2"/>
</dbReference>
<dbReference type="Gene3D" id="1.10.1740.10">
    <property type="match status" value="1"/>
</dbReference>
<evidence type="ECO:0000313" key="9">
    <source>
        <dbReference type="EMBL" id="WXB16801.1"/>
    </source>
</evidence>
<evidence type="ECO:0000256" key="6">
    <source>
        <dbReference type="SAM" id="MobiDB-lite"/>
    </source>
</evidence>
<keyword evidence="5" id="KW-0804">Transcription</keyword>